<evidence type="ECO:0000256" key="1">
    <source>
        <dbReference type="ARBA" id="ARBA00007806"/>
    </source>
</evidence>
<dbReference type="PANTHER" id="PTHR22762">
    <property type="entry name" value="ALPHA-GLUCOSIDASE"/>
    <property type="match status" value="1"/>
</dbReference>
<evidence type="ECO:0000259" key="6">
    <source>
        <dbReference type="Pfam" id="PF01055"/>
    </source>
</evidence>
<dbReference type="InterPro" id="IPR025887">
    <property type="entry name" value="Glyco_hydro_31_N_dom"/>
</dbReference>
<dbReference type="CDD" id="cd06603">
    <property type="entry name" value="GH31_GANC_GANAB_alpha"/>
    <property type="match status" value="1"/>
</dbReference>
<dbReference type="Gene3D" id="2.60.40.1760">
    <property type="entry name" value="glycosyl hydrolase (family 31)"/>
    <property type="match status" value="1"/>
</dbReference>
<dbReference type="Pfam" id="PF21365">
    <property type="entry name" value="Glyco_hydro_31_3rd"/>
    <property type="match status" value="1"/>
</dbReference>
<feature type="chain" id="PRO_5029464207" evidence="5">
    <location>
        <begin position="18"/>
        <end position="903"/>
    </location>
</feature>
<feature type="domain" description="Glycoside hydrolase family 31 N-terminal" evidence="7">
    <location>
        <begin position="72"/>
        <end position="275"/>
    </location>
</feature>
<feature type="domain" description="Glycoside hydrolase family 31 TIM barrel" evidence="6">
    <location>
        <begin position="339"/>
        <end position="666"/>
    </location>
</feature>
<evidence type="ECO:0000256" key="2">
    <source>
        <dbReference type="ARBA" id="ARBA00022801"/>
    </source>
</evidence>
<feature type="domain" description="Glycosyl hydrolase family 31 C-terminal" evidence="8">
    <location>
        <begin position="674"/>
        <end position="762"/>
    </location>
</feature>
<proteinExistence type="inferred from homology"/>
<dbReference type="CDD" id="cd14752">
    <property type="entry name" value="GH31_N"/>
    <property type="match status" value="1"/>
</dbReference>
<keyword evidence="5" id="KW-0732">Signal</keyword>
<dbReference type="InterPro" id="IPR011013">
    <property type="entry name" value="Gal_mutarotase_sf_dom"/>
</dbReference>
<keyword evidence="9" id="KW-1185">Reference proteome</keyword>
<evidence type="ECO:0000313" key="9">
    <source>
        <dbReference type="Proteomes" id="UP000025227"/>
    </source>
</evidence>
<dbReference type="OMA" id="NCWPGDS"/>
<dbReference type="SUPFAM" id="SSF51011">
    <property type="entry name" value="Glycosyl hydrolase domain"/>
    <property type="match status" value="1"/>
</dbReference>
<dbReference type="SUPFAM" id="SSF74650">
    <property type="entry name" value="Galactose mutarotase-like"/>
    <property type="match status" value="1"/>
</dbReference>
<dbReference type="FunFam" id="3.20.20.80:FF:000039">
    <property type="entry name" value="Glucosidase, alpha neutral C"/>
    <property type="match status" value="1"/>
</dbReference>
<evidence type="ECO:0000259" key="7">
    <source>
        <dbReference type="Pfam" id="PF13802"/>
    </source>
</evidence>
<evidence type="ECO:0000256" key="3">
    <source>
        <dbReference type="ARBA" id="ARBA00023295"/>
    </source>
</evidence>
<dbReference type="Pfam" id="PF01055">
    <property type="entry name" value="Glyco_hydro_31_2nd"/>
    <property type="match status" value="1"/>
</dbReference>
<protein>
    <submittedName>
        <fullName evidence="10">Gal_mutarotas_2 domain-containing protein</fullName>
    </submittedName>
</protein>
<reference evidence="10" key="1">
    <citation type="submission" date="2020-12" db="UniProtKB">
        <authorList>
            <consortium name="WormBaseParasite"/>
        </authorList>
    </citation>
    <scope>IDENTIFICATION</scope>
    <source>
        <strain evidence="10">MHco3</strain>
    </source>
</reference>
<dbReference type="Gene3D" id="3.20.20.80">
    <property type="entry name" value="Glycosidases"/>
    <property type="match status" value="2"/>
</dbReference>
<dbReference type="AlphaFoldDB" id="A0A7I4Z5Q7"/>
<dbReference type="GO" id="GO:0006491">
    <property type="term" value="P:N-glycan processing"/>
    <property type="evidence" value="ECO:0007669"/>
    <property type="project" value="TreeGrafter"/>
</dbReference>
<feature type="signal peptide" evidence="5">
    <location>
        <begin position="1"/>
        <end position="17"/>
    </location>
</feature>
<dbReference type="WBParaSite" id="HCON_00177410-00001">
    <property type="protein sequence ID" value="HCON_00177410-00001"/>
    <property type="gene ID" value="HCON_00177410"/>
</dbReference>
<dbReference type="SUPFAM" id="SSF51445">
    <property type="entry name" value="(Trans)glycosidases"/>
    <property type="match status" value="1"/>
</dbReference>
<keyword evidence="3 4" id="KW-0326">Glycosidase</keyword>
<organism evidence="9 10">
    <name type="scientific">Haemonchus contortus</name>
    <name type="common">Barber pole worm</name>
    <dbReference type="NCBI Taxonomy" id="6289"/>
    <lineage>
        <taxon>Eukaryota</taxon>
        <taxon>Metazoa</taxon>
        <taxon>Ecdysozoa</taxon>
        <taxon>Nematoda</taxon>
        <taxon>Chromadorea</taxon>
        <taxon>Rhabditida</taxon>
        <taxon>Rhabditina</taxon>
        <taxon>Rhabditomorpha</taxon>
        <taxon>Strongyloidea</taxon>
        <taxon>Trichostrongylidae</taxon>
        <taxon>Haemonchus</taxon>
    </lineage>
</organism>
<dbReference type="GO" id="GO:0030246">
    <property type="term" value="F:carbohydrate binding"/>
    <property type="evidence" value="ECO:0007669"/>
    <property type="project" value="InterPro"/>
</dbReference>
<evidence type="ECO:0000313" key="10">
    <source>
        <dbReference type="WBParaSite" id="HCON_00177410-00001"/>
    </source>
</evidence>
<keyword evidence="2 4" id="KW-0378">Hydrolase</keyword>
<dbReference type="Pfam" id="PF13802">
    <property type="entry name" value="Gal_mutarotas_2"/>
    <property type="match status" value="1"/>
</dbReference>
<dbReference type="InterPro" id="IPR000322">
    <property type="entry name" value="Glyco_hydro_31_TIM"/>
</dbReference>
<evidence type="ECO:0000256" key="4">
    <source>
        <dbReference type="RuleBase" id="RU361185"/>
    </source>
</evidence>
<accession>A0A7I4Z5Q7</accession>
<dbReference type="GO" id="GO:0005975">
    <property type="term" value="P:carbohydrate metabolic process"/>
    <property type="evidence" value="ECO:0007669"/>
    <property type="project" value="InterPro"/>
</dbReference>
<dbReference type="GO" id="GO:0090599">
    <property type="term" value="F:alpha-glucosidase activity"/>
    <property type="evidence" value="ECO:0007669"/>
    <property type="project" value="TreeGrafter"/>
</dbReference>
<comment type="similarity">
    <text evidence="1 4">Belongs to the glycosyl hydrolase 31 family.</text>
</comment>
<sequence>MRKALTLTISLVGLVYAVDRLKFKTCEQSGFCKRHRGIKPTGYEVVESSITINDTALSAQLKSKDLVLDLFVIALEDSTFRILIDESKGTIRQRYRPLDSLKEKEPKQQRFKSSKTNKTVSVIVTHEDDRVDITHSPFRIDLYSKDTLVVSINSGGRLMVEPFKKKVFLSDREKGYWEETFKGHKDTKPFGSSSVGIDIAWIGMNFVYGLPEHAESFALRDTRNYEPYRLYNLDVFEYDLNSPMALYGSVPYMVALNPKRTIGLLWLNAAETWVDIEYTTADKGILAKVVADSDIHAKDVRQINSHFISETGVIELFVTLGPQPPDSVRQLAALIGVYSLPPEFSIAYHQSRWNYNDQNDVKEVHDGFDDYDIPFDVMWLDIEHTDGKRYFTWDPRNFPNPMEMIADLSSKGRKLVTVVDPHIKTDSEYFIYAEAKKYNLLVKKRDGTVYEGDCWPGRSSYVDFMNPEARKFWADQFAFDKYRGSSENVYTWNDMNEPSVFSGPEGTMEKDLVHHGGLEHREVHNAYGFYQHESTYAGQLARSNGKRRPFVLTRSFFVGSQRTAAVWTGDNKAEWAHLKGTIPMLLSLSSAGFAHVGADVGGFFGNPDEELLVRWYQAGAFQPFFRAHAHSDSNRREPWLFNQTTTAAIREAIKRRYQMLPYWYTLFYEHTRTGKPPMRPFWMEFPEDEAAYDEDRQWMVGNALLVKPIVESKPAQASLYLPGKQEIWYDWDTSKPRPSPGAVQSPVTLTTIPLYQRGGTIIPIRRRVRRCSQLMRYDPLTLYIALNMKGDFANGTVYIDDGETYAFKNGDYAYWAVIFKREHDYLHTIINKNLDEKGSLRSEVRIETIIIRGAKFYPRTAHIYLDDFTPEPLDFDYDRTNHLMVIKNTNAHLTKDFKIDLHS</sequence>
<dbReference type="Proteomes" id="UP000025227">
    <property type="component" value="Unplaced"/>
</dbReference>
<dbReference type="FunFam" id="2.60.40.1180:FF:000023">
    <property type="entry name" value="neutral alpha-glucosidase AB isoform X2"/>
    <property type="match status" value="1"/>
</dbReference>
<evidence type="ECO:0000259" key="8">
    <source>
        <dbReference type="Pfam" id="PF21365"/>
    </source>
</evidence>
<dbReference type="PANTHER" id="PTHR22762:SF145">
    <property type="entry name" value="GLYCOSIDE HYDROLASE FAMILY 31 N-TERMINAL DOMAIN-CONTAINING PROTEIN"/>
    <property type="match status" value="1"/>
</dbReference>
<dbReference type="Gene3D" id="2.60.40.1180">
    <property type="entry name" value="Golgi alpha-mannosidase II"/>
    <property type="match status" value="2"/>
</dbReference>
<dbReference type="OrthoDB" id="3237269at2759"/>
<dbReference type="InterPro" id="IPR013780">
    <property type="entry name" value="Glyco_hydro_b"/>
</dbReference>
<dbReference type="InterPro" id="IPR048395">
    <property type="entry name" value="Glyco_hydro_31_C"/>
</dbReference>
<dbReference type="InterPro" id="IPR017853">
    <property type="entry name" value="GH"/>
</dbReference>
<name>A0A7I4Z5Q7_HAECO</name>
<evidence type="ECO:0000256" key="5">
    <source>
        <dbReference type="SAM" id="SignalP"/>
    </source>
</evidence>